<feature type="chain" id="PRO_5010321573" description="Carboxypeptidase regulatory-like domain-containing protein" evidence="1">
    <location>
        <begin position="33"/>
        <end position="220"/>
    </location>
</feature>
<evidence type="ECO:0000313" key="3">
    <source>
        <dbReference type="Proteomes" id="UP000183200"/>
    </source>
</evidence>
<reference evidence="3" key="1">
    <citation type="submission" date="2016-10" db="EMBL/GenBank/DDBJ databases">
        <authorList>
            <person name="Varghese N."/>
            <person name="Submissions S."/>
        </authorList>
    </citation>
    <scope>NUCLEOTIDE SEQUENCE [LARGE SCALE GENOMIC DNA]</scope>
    <source>
        <strain evidence="3">DSM 19110</strain>
    </source>
</reference>
<dbReference type="EMBL" id="FNGY01000015">
    <property type="protein sequence ID" value="SDO45427.1"/>
    <property type="molecule type" value="Genomic_DNA"/>
</dbReference>
<accession>A0A1H0JNT2</accession>
<dbReference type="OrthoDB" id="6058208at2"/>
<dbReference type="SUPFAM" id="SSF117074">
    <property type="entry name" value="Hypothetical protein PA1324"/>
    <property type="match status" value="1"/>
</dbReference>
<dbReference type="STRING" id="430522.BFS30_21175"/>
<keyword evidence="3" id="KW-1185">Reference proteome</keyword>
<sequence length="220" mass="24662">MNIPKSLSSLWRAKINRLVVAGLLSATTTVHAQSFTVAQKATFSKEQTMKLVTAGKSSIKGQAFARDNSNGLKGIAILNINKKQFAPPGTVVMLLPFTDYFKEWMEVSKKYGKQGKVVELPKEARECIRVTQVTDKEGHFEFSNLMPGQFLLYSSFGYEHTQHATEVVGRRDRYINNTYQGSSDIERHFSYGVNASAYVDKIVTIKTDGDVEQIKLKKTL</sequence>
<dbReference type="AlphaFoldDB" id="A0A1H0JNT2"/>
<gene>
    <name evidence="2" type="ORF">SAMN05421820_11531</name>
</gene>
<keyword evidence="1" id="KW-0732">Signal</keyword>
<evidence type="ECO:0000313" key="2">
    <source>
        <dbReference type="EMBL" id="SDO45427.1"/>
    </source>
</evidence>
<evidence type="ECO:0008006" key="4">
    <source>
        <dbReference type="Google" id="ProtNLM"/>
    </source>
</evidence>
<dbReference type="Proteomes" id="UP000183200">
    <property type="component" value="Unassembled WGS sequence"/>
</dbReference>
<dbReference type="RefSeq" id="WP_074612583.1">
    <property type="nucleotide sequence ID" value="NZ_FNGY01000015.1"/>
</dbReference>
<feature type="signal peptide" evidence="1">
    <location>
        <begin position="1"/>
        <end position="32"/>
    </location>
</feature>
<protein>
    <recommendedName>
        <fullName evidence="4">Carboxypeptidase regulatory-like domain-containing protein</fullName>
    </recommendedName>
</protein>
<organism evidence="2 3">
    <name type="scientific">Pedobacter steynii</name>
    <dbReference type="NCBI Taxonomy" id="430522"/>
    <lineage>
        <taxon>Bacteria</taxon>
        <taxon>Pseudomonadati</taxon>
        <taxon>Bacteroidota</taxon>
        <taxon>Sphingobacteriia</taxon>
        <taxon>Sphingobacteriales</taxon>
        <taxon>Sphingobacteriaceae</taxon>
        <taxon>Pedobacter</taxon>
    </lineage>
</organism>
<evidence type="ECO:0000256" key="1">
    <source>
        <dbReference type="SAM" id="SignalP"/>
    </source>
</evidence>
<proteinExistence type="predicted"/>
<name>A0A1H0JNT2_9SPHI</name>